<protein>
    <submittedName>
        <fullName evidence="1">Uncharacterized protein</fullName>
    </submittedName>
</protein>
<dbReference type="RefSeq" id="XP_043014604.1">
    <property type="nucleotide sequence ID" value="XM_043145905.1"/>
</dbReference>
<name>A0A9P7V0P8_9AGAR</name>
<sequence>MHVRKQLPMADRFNHTLAEMDFLLNYNPSEANQVVDELVEEFNLGKERTVMGRRSRFSTYWFGLGRWIWCLPE</sequence>
<proteinExistence type="predicted"/>
<dbReference type="AlphaFoldDB" id="A0A9P7V0P8"/>
<comment type="caution">
    <text evidence="1">The sequence shown here is derived from an EMBL/GenBank/DDBJ whole genome shotgun (WGS) entry which is preliminary data.</text>
</comment>
<keyword evidence="2" id="KW-1185">Reference proteome</keyword>
<accession>A0A9P7V0P8</accession>
<dbReference type="OrthoDB" id="2931494at2759"/>
<dbReference type="EMBL" id="CM032181">
    <property type="protein sequence ID" value="KAG7098134.1"/>
    <property type="molecule type" value="Genomic_DNA"/>
</dbReference>
<dbReference type="KEGG" id="more:E1B28_000104"/>
<evidence type="ECO:0000313" key="1">
    <source>
        <dbReference type="EMBL" id="KAG7098134.1"/>
    </source>
</evidence>
<gene>
    <name evidence="1" type="ORF">E1B28_000104</name>
</gene>
<evidence type="ECO:0000313" key="2">
    <source>
        <dbReference type="Proteomes" id="UP001049176"/>
    </source>
</evidence>
<reference evidence="1" key="1">
    <citation type="journal article" date="2021" name="Genome Biol. Evol.">
        <title>The assembled and annotated genome of the fairy-ring fungus Marasmius oreades.</title>
        <authorList>
            <person name="Hiltunen M."/>
            <person name="Ament-Velasquez S.L."/>
            <person name="Johannesson H."/>
        </authorList>
    </citation>
    <scope>NUCLEOTIDE SEQUENCE</scope>
    <source>
        <strain evidence="1">03SP1</strain>
    </source>
</reference>
<dbReference type="Proteomes" id="UP001049176">
    <property type="component" value="Chromosome 1"/>
</dbReference>
<organism evidence="1 2">
    <name type="scientific">Marasmius oreades</name>
    <name type="common">fairy-ring Marasmius</name>
    <dbReference type="NCBI Taxonomy" id="181124"/>
    <lineage>
        <taxon>Eukaryota</taxon>
        <taxon>Fungi</taxon>
        <taxon>Dikarya</taxon>
        <taxon>Basidiomycota</taxon>
        <taxon>Agaricomycotina</taxon>
        <taxon>Agaricomycetes</taxon>
        <taxon>Agaricomycetidae</taxon>
        <taxon>Agaricales</taxon>
        <taxon>Marasmiineae</taxon>
        <taxon>Marasmiaceae</taxon>
        <taxon>Marasmius</taxon>
    </lineage>
</organism>
<dbReference type="GeneID" id="66069180"/>